<protein>
    <submittedName>
        <fullName evidence="2">Uncharacterized protein</fullName>
    </submittedName>
</protein>
<dbReference type="AlphaFoldDB" id="K7SJJ7"/>
<evidence type="ECO:0000256" key="1">
    <source>
        <dbReference type="SAM" id="Coils"/>
    </source>
</evidence>
<geneLocation type="plasmid" evidence="2">
    <name>pZM3H1</name>
</geneLocation>
<keyword evidence="2" id="KW-0614">Plasmid</keyword>
<reference evidence="2" key="1">
    <citation type="journal article" date="2013" name="BMC Microbiol.">
        <title>Characterization of Halomonas sp. ZM3 isolated from the Zelazny Most post-flotation waste reservoir, with a special focus on its mobile DNA.</title>
        <authorList>
            <person name="Dziewit L."/>
            <person name="Pyzik A."/>
            <person name="Matlakowska R."/>
            <person name="Baj J."/>
            <person name="Szuplewska M."/>
            <person name="Bartosik D."/>
        </authorList>
    </citation>
    <scope>NUCLEOTIDE SEQUENCE</scope>
    <source>
        <strain evidence="2">ZM3</strain>
        <plasmid evidence="2">pZM3H1</plasmid>
    </source>
</reference>
<dbReference type="EMBL" id="JX569338">
    <property type="protein sequence ID" value="AFW03489.1"/>
    <property type="molecule type" value="Genomic_DNA"/>
</dbReference>
<organism evidence="2">
    <name type="scientific">Halomonas sp. ZM3</name>
    <dbReference type="NCBI Taxonomy" id="1250400"/>
    <lineage>
        <taxon>Bacteria</taxon>
        <taxon>Pseudomonadati</taxon>
        <taxon>Pseudomonadota</taxon>
        <taxon>Gammaproteobacteria</taxon>
        <taxon>Oceanospirillales</taxon>
        <taxon>Halomonadaceae</taxon>
        <taxon>Halomonas</taxon>
    </lineage>
</organism>
<feature type="coiled-coil region" evidence="1">
    <location>
        <begin position="66"/>
        <end position="93"/>
    </location>
</feature>
<evidence type="ECO:0000313" key="2">
    <source>
        <dbReference type="EMBL" id="AFW03489.1"/>
    </source>
</evidence>
<sequence>MTDNTDTRDTLMDKADRLDTLNTPDLREWIAATREADRLRRELSGVSAQGRFTAAIAQHGSPQDALRAVQFEVDALTERLKEASEKKLRIENDRRELGDILNPVTSQLITKGRTLCERKKALEGDNGVIARTRAARSEAIASLVDAGLPLRIADRQAKPTLIDIESLEQELADLPSEIERNSTLLTSYAGRVELYLAQAAHDEEVA</sequence>
<name>K7SJJ7_9GAMM</name>
<proteinExistence type="predicted"/>
<keyword evidence="1" id="KW-0175">Coiled coil</keyword>
<accession>K7SJJ7</accession>
<dbReference type="RefSeq" id="WP_015077952.1">
    <property type="nucleotide sequence ID" value="NC_019426.1"/>
</dbReference>